<dbReference type="EMBL" id="AP009180">
    <property type="protein sequence ID" value="BAF35050.1"/>
    <property type="molecule type" value="Genomic_DNA"/>
</dbReference>
<reference evidence="2 3" key="1">
    <citation type="journal article" date="2006" name="Science">
        <title>The 160-kilobase genome of the bacterial endosymbiont Carsonella.</title>
        <authorList>
            <person name="Nakabachi A."/>
            <person name="Yamashita A."/>
            <person name="Toh H."/>
            <person name="Ishikawa H."/>
            <person name="Dunbar H."/>
            <person name="Moran N."/>
            <person name="Hattori M."/>
        </authorList>
    </citation>
    <scope>NUCLEOTIDE SEQUENCE [LARGE SCALE GENOMIC DNA]</scope>
    <source>
        <strain evidence="2 3">PV</strain>
    </source>
</reference>
<evidence type="ECO:0000313" key="2">
    <source>
        <dbReference type="EMBL" id="BAF35050.1"/>
    </source>
</evidence>
<sequence length="236" mass="28179">MNNLHIKNFIKCGNKNNILIIIISNYYFCYSLAELDYIVFYYIKILNLKSSTINFKNYKFCSCLSISNIVCHGIPVFEKINFLNIKIDIAINYQNKHSDSCINLFKNKKFNFLKKIFLNLIKNIKRNNFFSKIGYLINKIKNSKIYITEEYCSHGIFDKLHNKNIIFHNVNNNKKKIKNFDSFTIEPMFNYGNCSGFFFLNIFVSKKNFYTFQWEHTLFILNKKKIITTIRKIELC</sequence>
<name>Q05FX1_CARRP</name>
<protein>
    <submittedName>
        <fullName evidence="2">Methionine aminopeptidase</fullName>
    </submittedName>
</protein>
<dbReference type="GO" id="GO:0070006">
    <property type="term" value="F:metalloaminopeptidase activity"/>
    <property type="evidence" value="ECO:0007669"/>
    <property type="project" value="TreeGrafter"/>
</dbReference>
<keyword evidence="2" id="KW-0031">Aminopeptidase</keyword>
<feature type="domain" description="Peptidase M24" evidence="1">
    <location>
        <begin position="55"/>
        <end position="220"/>
    </location>
</feature>
<dbReference type="Gene3D" id="3.90.230.10">
    <property type="entry name" value="Creatinase/methionine aminopeptidase superfamily"/>
    <property type="match status" value="1"/>
</dbReference>
<keyword evidence="2" id="KW-0645">Protease</keyword>
<dbReference type="KEGG" id="crp:CRP_019"/>
<dbReference type="PANTHER" id="PTHR43330:SF8">
    <property type="entry name" value="METHIONINE AMINOPEPTIDASE 1D, MITOCHONDRIAL"/>
    <property type="match status" value="1"/>
</dbReference>
<dbReference type="STRING" id="387662.CRP_019"/>
<proteinExistence type="predicted"/>
<dbReference type="AlphaFoldDB" id="Q05FX1"/>
<dbReference type="OrthoDB" id="9802055at2"/>
<evidence type="ECO:0000259" key="1">
    <source>
        <dbReference type="Pfam" id="PF00557"/>
    </source>
</evidence>
<accession>Q05FX1</accession>
<dbReference type="Pfam" id="PF00557">
    <property type="entry name" value="Peptidase_M24"/>
    <property type="match status" value="1"/>
</dbReference>
<gene>
    <name evidence="2" type="ordered locus">CRP_019</name>
</gene>
<organism evidence="2 3">
    <name type="scientific">Carsonella ruddii (strain PV)</name>
    <dbReference type="NCBI Taxonomy" id="387662"/>
    <lineage>
        <taxon>Bacteria</taxon>
        <taxon>Pseudomonadati</taxon>
        <taxon>Pseudomonadota</taxon>
        <taxon>Gammaproteobacteria</taxon>
        <taxon>Oceanospirillales</taxon>
        <taxon>Halomonadaceae</taxon>
        <taxon>Zymobacter group</taxon>
        <taxon>Candidatus Carsonella</taxon>
    </lineage>
</organism>
<dbReference type="SUPFAM" id="SSF55920">
    <property type="entry name" value="Creatinase/aminopeptidase"/>
    <property type="match status" value="1"/>
</dbReference>
<evidence type="ECO:0000313" key="3">
    <source>
        <dbReference type="Proteomes" id="UP000000777"/>
    </source>
</evidence>
<dbReference type="Proteomes" id="UP000000777">
    <property type="component" value="Chromosome"/>
</dbReference>
<dbReference type="HOGENOM" id="CLU_015857_0_0_6"/>
<dbReference type="RefSeq" id="WP_011672242.1">
    <property type="nucleotide sequence ID" value="NC_008512.1"/>
</dbReference>
<dbReference type="InterPro" id="IPR036005">
    <property type="entry name" value="Creatinase/aminopeptidase-like"/>
</dbReference>
<keyword evidence="2" id="KW-0378">Hydrolase</keyword>
<dbReference type="InterPro" id="IPR000994">
    <property type="entry name" value="Pept_M24"/>
</dbReference>
<dbReference type="PANTHER" id="PTHR43330">
    <property type="entry name" value="METHIONINE AMINOPEPTIDASE"/>
    <property type="match status" value="1"/>
</dbReference>